<dbReference type="Proteomes" id="UP001218412">
    <property type="component" value="Chromosome"/>
</dbReference>
<proteinExistence type="predicted"/>
<evidence type="ECO:0000313" key="2">
    <source>
        <dbReference type="Proteomes" id="UP001218412"/>
    </source>
</evidence>
<keyword evidence="2" id="KW-1185">Reference proteome</keyword>
<organism evidence="1 2">
    <name type="scientific">Paracoccus stylophorae</name>
    <dbReference type="NCBI Taxonomy" id="659350"/>
    <lineage>
        <taxon>Bacteria</taxon>
        <taxon>Pseudomonadati</taxon>
        <taxon>Pseudomonadota</taxon>
        <taxon>Alphaproteobacteria</taxon>
        <taxon>Rhodobacterales</taxon>
        <taxon>Paracoccaceae</taxon>
        <taxon>Paracoccus</taxon>
    </lineage>
</organism>
<gene>
    <name evidence="1" type="ORF">JHW45_14190</name>
</gene>
<evidence type="ECO:0000313" key="1">
    <source>
        <dbReference type="EMBL" id="WCR10205.1"/>
    </source>
</evidence>
<protein>
    <submittedName>
        <fullName evidence="1">Uncharacterized protein</fullName>
    </submittedName>
</protein>
<dbReference type="RefSeq" id="WP_272858262.1">
    <property type="nucleotide sequence ID" value="NZ_CP067134.1"/>
</dbReference>
<sequence length="263" mass="28985">MSLSLPRVLFIGNSHLGALRLAHAAQPERWPGWDIYFLGVLANRLGELDLRGDRLVPMTDAARWQLRYYNHVPSLDIAGFDAFVIAGGVSWIRMAAICADHRSLDFPSIAAGDSRPQLVGRSFLQQALHARLAQSSAGKLLSRIAGLGKPVVVVPEPMLSADAAQDADRYAIYLDLIARGDADHWLDVFRQARERVFGASARVIDWPDEALVGRFYTDPRFMRGSRRLAPVDGAAHPDDDYEHANAAYGALVMDQAWSALRNG</sequence>
<dbReference type="EMBL" id="CP067134">
    <property type="protein sequence ID" value="WCR10205.1"/>
    <property type="molecule type" value="Genomic_DNA"/>
</dbReference>
<accession>A0ABY7ST70</accession>
<name>A0ABY7ST70_9RHOB</name>
<reference evidence="1 2" key="1">
    <citation type="submission" date="2021-01" db="EMBL/GenBank/DDBJ databases">
        <title>Biogeographic distribution of Paracoccus.</title>
        <authorList>
            <person name="Hollensteiner J."/>
            <person name="Leineberger J."/>
            <person name="Brinkhoff T."/>
            <person name="Daniel R."/>
        </authorList>
    </citation>
    <scope>NUCLEOTIDE SEQUENCE [LARGE SCALE GENOMIC DNA]</scope>
    <source>
        <strain evidence="1 2">LMG25392</strain>
    </source>
</reference>